<dbReference type="SUPFAM" id="SSF48726">
    <property type="entry name" value="Immunoglobulin"/>
    <property type="match status" value="1"/>
</dbReference>
<gene>
    <name evidence="5" type="ORF">BRAFLDRAFT_221348</name>
</gene>
<dbReference type="InterPro" id="IPR007110">
    <property type="entry name" value="Ig-like_dom"/>
</dbReference>
<dbReference type="PROSITE" id="PS50835">
    <property type="entry name" value="IG_LIKE"/>
    <property type="match status" value="1"/>
</dbReference>
<accession>C3Z0C7</accession>
<dbReference type="InterPro" id="IPR013098">
    <property type="entry name" value="Ig_I-set"/>
</dbReference>
<evidence type="ECO:0000256" key="2">
    <source>
        <dbReference type="ARBA" id="ARBA00022490"/>
    </source>
</evidence>
<dbReference type="InterPro" id="IPR036179">
    <property type="entry name" value="Ig-like_dom_sf"/>
</dbReference>
<dbReference type="EMBL" id="GG666568">
    <property type="protein sequence ID" value="EEN53975.1"/>
    <property type="molecule type" value="Genomic_DNA"/>
</dbReference>
<keyword evidence="2" id="KW-0963">Cytoplasm</keyword>
<comment type="subcellular location">
    <subcellularLocation>
        <location evidence="1">Cytoplasm</location>
    </subcellularLocation>
</comment>
<dbReference type="InterPro" id="IPR013783">
    <property type="entry name" value="Ig-like_fold"/>
</dbReference>
<dbReference type="eggNOG" id="KOG4475">
    <property type="taxonomic scope" value="Eukaryota"/>
</dbReference>
<feature type="non-terminal residue" evidence="5">
    <location>
        <position position="1"/>
    </location>
</feature>
<dbReference type="InterPro" id="IPR003599">
    <property type="entry name" value="Ig_sub"/>
</dbReference>
<name>C3Z0C7_BRAFL</name>
<protein>
    <recommendedName>
        <fullName evidence="4">Ig-like domain-containing protein</fullName>
    </recommendedName>
</protein>
<proteinExistence type="predicted"/>
<dbReference type="InterPro" id="IPR003598">
    <property type="entry name" value="Ig_sub2"/>
</dbReference>
<evidence type="ECO:0000256" key="1">
    <source>
        <dbReference type="ARBA" id="ARBA00004496"/>
    </source>
</evidence>
<dbReference type="STRING" id="7739.C3Z0C7"/>
<dbReference type="InParanoid" id="C3Z0C7"/>
<organism>
    <name type="scientific">Branchiostoma floridae</name>
    <name type="common">Florida lancelet</name>
    <name type="synonym">Amphioxus</name>
    <dbReference type="NCBI Taxonomy" id="7739"/>
    <lineage>
        <taxon>Eukaryota</taxon>
        <taxon>Metazoa</taxon>
        <taxon>Chordata</taxon>
        <taxon>Cephalochordata</taxon>
        <taxon>Leptocardii</taxon>
        <taxon>Amphioxiformes</taxon>
        <taxon>Branchiostomatidae</taxon>
        <taxon>Branchiostoma</taxon>
    </lineage>
</organism>
<feature type="domain" description="Ig-like" evidence="4">
    <location>
        <begin position="1"/>
        <end position="93"/>
    </location>
</feature>
<dbReference type="Pfam" id="PF07679">
    <property type="entry name" value="I-set"/>
    <property type="match status" value="1"/>
</dbReference>
<reference evidence="5" key="1">
    <citation type="journal article" date="2008" name="Nature">
        <title>The amphioxus genome and the evolution of the chordate karyotype.</title>
        <authorList>
            <consortium name="US DOE Joint Genome Institute (JGI-PGF)"/>
            <person name="Putnam N.H."/>
            <person name="Butts T."/>
            <person name="Ferrier D.E.K."/>
            <person name="Furlong R.F."/>
            <person name="Hellsten U."/>
            <person name="Kawashima T."/>
            <person name="Robinson-Rechavi M."/>
            <person name="Shoguchi E."/>
            <person name="Terry A."/>
            <person name="Yu J.-K."/>
            <person name="Benito-Gutierrez E.L."/>
            <person name="Dubchak I."/>
            <person name="Garcia-Fernandez J."/>
            <person name="Gibson-Brown J.J."/>
            <person name="Grigoriev I.V."/>
            <person name="Horton A.C."/>
            <person name="de Jong P.J."/>
            <person name="Jurka J."/>
            <person name="Kapitonov V.V."/>
            <person name="Kohara Y."/>
            <person name="Kuroki Y."/>
            <person name="Lindquist E."/>
            <person name="Lucas S."/>
            <person name="Osoegawa K."/>
            <person name="Pennacchio L.A."/>
            <person name="Salamov A.A."/>
            <person name="Satou Y."/>
            <person name="Sauka-Spengler T."/>
            <person name="Schmutz J."/>
            <person name="Shin-I T."/>
            <person name="Toyoda A."/>
            <person name="Bronner-Fraser M."/>
            <person name="Fujiyama A."/>
            <person name="Holland L.Z."/>
            <person name="Holland P.W.H."/>
            <person name="Satoh N."/>
            <person name="Rokhsar D.S."/>
        </authorList>
    </citation>
    <scope>NUCLEOTIDE SEQUENCE [LARGE SCALE GENOMIC DNA]</scope>
    <source>
        <strain evidence="5">S238N-H82</strain>
        <tissue evidence="5">Testes</tissue>
    </source>
</reference>
<dbReference type="FunFam" id="2.60.40.10:FF:000425">
    <property type="entry name" value="Myosin light chain kinase"/>
    <property type="match status" value="1"/>
</dbReference>
<dbReference type="GO" id="GO:0005737">
    <property type="term" value="C:cytoplasm"/>
    <property type="evidence" value="ECO:0007669"/>
    <property type="project" value="UniProtKB-SubCell"/>
</dbReference>
<sequence>PEFIKELESLHAVQGSSVIFECEVTGSPAPTVTWYKDGQPLVEDGDHVSFESRDDGTFLVTIIDVQNLDVGTYTCRAANSVGDVVTHADLLVSGENTPVHT</sequence>
<evidence type="ECO:0000256" key="3">
    <source>
        <dbReference type="ARBA" id="ARBA00023319"/>
    </source>
</evidence>
<evidence type="ECO:0000259" key="4">
    <source>
        <dbReference type="PROSITE" id="PS50835"/>
    </source>
</evidence>
<dbReference type="AlphaFoldDB" id="C3Z0C7"/>
<dbReference type="PANTHER" id="PTHR47633">
    <property type="entry name" value="IMMUNOGLOBULIN"/>
    <property type="match status" value="1"/>
</dbReference>
<dbReference type="SMART" id="SM00408">
    <property type="entry name" value="IGc2"/>
    <property type="match status" value="1"/>
</dbReference>
<dbReference type="PANTHER" id="PTHR47633:SF4">
    <property type="entry name" value="MYOPALLADIN ISOFORM X1"/>
    <property type="match status" value="1"/>
</dbReference>
<keyword evidence="3" id="KW-0393">Immunoglobulin domain</keyword>
<dbReference type="SMART" id="SM00409">
    <property type="entry name" value="IG"/>
    <property type="match status" value="1"/>
</dbReference>
<evidence type="ECO:0000313" key="5">
    <source>
        <dbReference type="EMBL" id="EEN53975.1"/>
    </source>
</evidence>
<dbReference type="Gene3D" id="2.60.40.10">
    <property type="entry name" value="Immunoglobulins"/>
    <property type="match status" value="1"/>
</dbReference>